<name>A0A3B1DZQ1_9ZZZZ</name>
<evidence type="ECO:0000256" key="1">
    <source>
        <dbReference type="SAM" id="MobiDB-lite"/>
    </source>
</evidence>
<gene>
    <name evidence="2" type="ORF">MNBD_PLANCTO03-291</name>
</gene>
<evidence type="ECO:0000313" key="2">
    <source>
        <dbReference type="EMBL" id="VAX42833.1"/>
    </source>
</evidence>
<organism evidence="2">
    <name type="scientific">hydrothermal vent metagenome</name>
    <dbReference type="NCBI Taxonomy" id="652676"/>
    <lineage>
        <taxon>unclassified sequences</taxon>
        <taxon>metagenomes</taxon>
        <taxon>ecological metagenomes</taxon>
    </lineage>
</organism>
<dbReference type="AlphaFoldDB" id="A0A3B1DZQ1"/>
<protein>
    <submittedName>
        <fullName evidence="2">Uncharacterized protein</fullName>
    </submittedName>
</protein>
<dbReference type="EMBL" id="UOGK01000761">
    <property type="protein sequence ID" value="VAX42833.1"/>
    <property type="molecule type" value="Genomic_DNA"/>
</dbReference>
<proteinExistence type="predicted"/>
<feature type="non-terminal residue" evidence="2">
    <location>
        <position position="1"/>
    </location>
</feature>
<feature type="region of interest" description="Disordered" evidence="1">
    <location>
        <begin position="36"/>
        <end position="59"/>
    </location>
</feature>
<reference evidence="2" key="1">
    <citation type="submission" date="2018-06" db="EMBL/GenBank/DDBJ databases">
        <authorList>
            <person name="Zhirakovskaya E."/>
        </authorList>
    </citation>
    <scope>NUCLEOTIDE SEQUENCE</scope>
</reference>
<sequence>CADCGYDLTGLPASAHCPECGHEQAEVSHTFVRRPTIAPPPPLDLDDIPLVGDEPGDGK</sequence>
<accession>A0A3B1DZQ1</accession>